<dbReference type="RefSeq" id="WP_147685443.1">
    <property type="nucleotide sequence ID" value="NZ_VDUX01000003.1"/>
</dbReference>
<dbReference type="SUPFAM" id="SSF52172">
    <property type="entry name" value="CheY-like"/>
    <property type="match status" value="1"/>
</dbReference>
<dbReference type="OrthoDB" id="3197131at2"/>
<dbReference type="PROSITE" id="PS50110">
    <property type="entry name" value="RESPONSE_REGULATORY"/>
    <property type="match status" value="1"/>
</dbReference>
<dbReference type="GO" id="GO:0000160">
    <property type="term" value="P:phosphorelay signal transduction system"/>
    <property type="evidence" value="ECO:0007669"/>
    <property type="project" value="InterPro"/>
</dbReference>
<keyword evidence="5" id="KW-1185">Reference proteome</keyword>
<feature type="modified residue" description="4-aspartylphosphate" evidence="2">
    <location>
        <position position="66"/>
    </location>
</feature>
<dbReference type="InterPro" id="IPR011006">
    <property type="entry name" value="CheY-like_superfamily"/>
</dbReference>
<evidence type="ECO:0000313" key="4">
    <source>
        <dbReference type="EMBL" id="TXL61289.1"/>
    </source>
</evidence>
<dbReference type="Gene3D" id="3.40.50.2300">
    <property type="match status" value="1"/>
</dbReference>
<evidence type="ECO:0000256" key="1">
    <source>
        <dbReference type="ARBA" id="ARBA00022553"/>
    </source>
</evidence>
<reference evidence="4 5" key="1">
    <citation type="submission" date="2019-06" db="EMBL/GenBank/DDBJ databases">
        <title>Aeromicrobium sp. nov., isolated from a maize field.</title>
        <authorList>
            <person name="Lin S.-Y."/>
            <person name="Tsai C.-F."/>
            <person name="Young C.-C."/>
        </authorList>
    </citation>
    <scope>NUCLEOTIDE SEQUENCE [LARGE SCALE GENOMIC DNA]</scope>
    <source>
        <strain evidence="4 5">CC-CFT486</strain>
    </source>
</reference>
<gene>
    <name evidence="4" type="ORF">FHP06_07600</name>
</gene>
<name>A0A5C8NHJ8_9ACTN</name>
<dbReference type="SMART" id="SM00448">
    <property type="entry name" value="REC"/>
    <property type="match status" value="1"/>
</dbReference>
<proteinExistence type="predicted"/>
<feature type="domain" description="Response regulatory" evidence="3">
    <location>
        <begin position="15"/>
        <end position="133"/>
    </location>
</feature>
<keyword evidence="1 2" id="KW-0597">Phosphoprotein</keyword>
<protein>
    <submittedName>
        <fullName evidence="4">Response regulator</fullName>
    </submittedName>
</protein>
<sequence>MPESTSRREPGTPARVLVVDDAASIRLLIRTNLELAGFEVEEAVDGIDAIEQLESAEVLPDVITVDVMMPRQDGIATVASIRKNPRTAGIAIVMVSTQNHPHDIQRGMDAGVDAYVTKPFDPDVLVETVRKAADTLGR</sequence>
<evidence type="ECO:0000256" key="2">
    <source>
        <dbReference type="PROSITE-ProRule" id="PRU00169"/>
    </source>
</evidence>
<dbReference type="InterPro" id="IPR050595">
    <property type="entry name" value="Bact_response_regulator"/>
</dbReference>
<comment type="caution">
    <text evidence="4">The sequence shown here is derived from an EMBL/GenBank/DDBJ whole genome shotgun (WGS) entry which is preliminary data.</text>
</comment>
<dbReference type="InterPro" id="IPR001789">
    <property type="entry name" value="Sig_transdc_resp-reg_receiver"/>
</dbReference>
<evidence type="ECO:0000313" key="5">
    <source>
        <dbReference type="Proteomes" id="UP000321571"/>
    </source>
</evidence>
<dbReference type="PANTHER" id="PTHR44591:SF18">
    <property type="entry name" value="REGULATORY PROTEIN"/>
    <property type="match status" value="1"/>
</dbReference>
<dbReference type="AlphaFoldDB" id="A0A5C8NHJ8"/>
<organism evidence="4 5">
    <name type="scientific">Aeromicrobium terrae</name>
    <dbReference type="NCBI Taxonomy" id="2498846"/>
    <lineage>
        <taxon>Bacteria</taxon>
        <taxon>Bacillati</taxon>
        <taxon>Actinomycetota</taxon>
        <taxon>Actinomycetes</taxon>
        <taxon>Propionibacteriales</taxon>
        <taxon>Nocardioidaceae</taxon>
        <taxon>Aeromicrobium</taxon>
    </lineage>
</organism>
<dbReference type="EMBL" id="VDUX01000003">
    <property type="protein sequence ID" value="TXL61289.1"/>
    <property type="molecule type" value="Genomic_DNA"/>
</dbReference>
<dbReference type="PANTHER" id="PTHR44591">
    <property type="entry name" value="STRESS RESPONSE REGULATOR PROTEIN 1"/>
    <property type="match status" value="1"/>
</dbReference>
<dbReference type="Pfam" id="PF00072">
    <property type="entry name" value="Response_reg"/>
    <property type="match status" value="1"/>
</dbReference>
<dbReference type="Proteomes" id="UP000321571">
    <property type="component" value="Unassembled WGS sequence"/>
</dbReference>
<evidence type="ECO:0000259" key="3">
    <source>
        <dbReference type="PROSITE" id="PS50110"/>
    </source>
</evidence>
<accession>A0A5C8NHJ8</accession>